<protein>
    <submittedName>
        <fullName evidence="3">Uncharacterized protein</fullName>
    </submittedName>
</protein>
<dbReference type="Proteomes" id="UP000265515">
    <property type="component" value="Unassembled WGS sequence"/>
</dbReference>
<dbReference type="InterPro" id="IPR040304">
    <property type="entry name" value="ATG8-IP-1/2"/>
</dbReference>
<feature type="transmembrane region" description="Helical" evidence="2">
    <location>
        <begin position="647"/>
        <end position="668"/>
    </location>
</feature>
<dbReference type="PANTHER" id="PTHR34797:SF1">
    <property type="entry name" value="ATG8-INTERACTING PROTEIN 2"/>
    <property type="match status" value="1"/>
</dbReference>
<dbReference type="EMBL" id="BFEA01000647">
    <property type="protein sequence ID" value="GBG88068.1"/>
    <property type="molecule type" value="Genomic_DNA"/>
</dbReference>
<name>A0A388M0H7_CHABU</name>
<organism evidence="3 4">
    <name type="scientific">Chara braunii</name>
    <name type="common">Braun's stonewort</name>
    <dbReference type="NCBI Taxonomy" id="69332"/>
    <lineage>
        <taxon>Eukaryota</taxon>
        <taxon>Viridiplantae</taxon>
        <taxon>Streptophyta</taxon>
        <taxon>Charophyceae</taxon>
        <taxon>Charales</taxon>
        <taxon>Characeae</taxon>
        <taxon>Chara</taxon>
    </lineage>
</organism>
<feature type="region of interest" description="Disordered" evidence="1">
    <location>
        <begin position="470"/>
        <end position="490"/>
    </location>
</feature>
<feature type="compositionally biased region" description="Gly residues" evidence="1">
    <location>
        <begin position="317"/>
        <end position="333"/>
    </location>
</feature>
<feature type="compositionally biased region" description="Low complexity" evidence="1">
    <location>
        <begin position="64"/>
        <end position="75"/>
    </location>
</feature>
<feature type="compositionally biased region" description="Low complexity" evidence="1">
    <location>
        <begin position="579"/>
        <end position="592"/>
    </location>
</feature>
<comment type="caution">
    <text evidence="3">The sequence shown here is derived from an EMBL/GenBank/DDBJ whole genome shotgun (WGS) entry which is preliminary data.</text>
</comment>
<feature type="compositionally biased region" description="Low complexity" evidence="1">
    <location>
        <begin position="274"/>
        <end position="283"/>
    </location>
</feature>
<evidence type="ECO:0000256" key="1">
    <source>
        <dbReference type="SAM" id="MobiDB-lite"/>
    </source>
</evidence>
<accession>A0A388M0H7</accession>
<keyword evidence="4" id="KW-1185">Reference proteome</keyword>
<dbReference type="AlphaFoldDB" id="A0A388M0H7"/>
<reference evidence="3 4" key="1">
    <citation type="journal article" date="2018" name="Cell">
        <title>The Chara Genome: Secondary Complexity and Implications for Plant Terrestrialization.</title>
        <authorList>
            <person name="Nishiyama T."/>
            <person name="Sakayama H."/>
            <person name="Vries J.D."/>
            <person name="Buschmann H."/>
            <person name="Saint-Marcoux D."/>
            <person name="Ullrich K.K."/>
            <person name="Haas F.B."/>
            <person name="Vanderstraeten L."/>
            <person name="Becker D."/>
            <person name="Lang D."/>
            <person name="Vosolsobe S."/>
            <person name="Rombauts S."/>
            <person name="Wilhelmsson P.K.I."/>
            <person name="Janitza P."/>
            <person name="Kern R."/>
            <person name="Heyl A."/>
            <person name="Rumpler F."/>
            <person name="Villalobos L.I.A.C."/>
            <person name="Clay J.M."/>
            <person name="Skokan R."/>
            <person name="Toyoda A."/>
            <person name="Suzuki Y."/>
            <person name="Kagoshima H."/>
            <person name="Schijlen E."/>
            <person name="Tajeshwar N."/>
            <person name="Catarino B."/>
            <person name="Hetherington A.J."/>
            <person name="Saltykova A."/>
            <person name="Bonnot C."/>
            <person name="Breuninger H."/>
            <person name="Symeonidi A."/>
            <person name="Radhakrishnan G.V."/>
            <person name="Van Nieuwerburgh F."/>
            <person name="Deforce D."/>
            <person name="Chang C."/>
            <person name="Karol K.G."/>
            <person name="Hedrich R."/>
            <person name="Ulvskov P."/>
            <person name="Glockner G."/>
            <person name="Delwiche C.F."/>
            <person name="Petrasek J."/>
            <person name="Van de Peer Y."/>
            <person name="Friml J."/>
            <person name="Beilby M."/>
            <person name="Dolan L."/>
            <person name="Kohara Y."/>
            <person name="Sugano S."/>
            <person name="Fujiyama A."/>
            <person name="Delaux P.-M."/>
            <person name="Quint M."/>
            <person name="TheiBen G."/>
            <person name="Hagemann M."/>
            <person name="Harholt J."/>
            <person name="Dunand C."/>
            <person name="Zachgo S."/>
            <person name="Langdale J."/>
            <person name="Maumus F."/>
            <person name="Straeten D.V.D."/>
            <person name="Gould S.B."/>
            <person name="Rensing S.A."/>
        </authorList>
    </citation>
    <scope>NUCLEOTIDE SEQUENCE [LARGE SCALE GENOMIC DNA]</scope>
    <source>
        <strain evidence="3 4">S276</strain>
    </source>
</reference>
<feature type="compositionally biased region" description="Basic and acidic residues" evidence="1">
    <location>
        <begin position="294"/>
        <end position="304"/>
    </location>
</feature>
<sequence length="723" mass="75148">MEQRETWASSDISGAPMAGSSDIRGARLVEGGEGKEERGKRSDAEREVASEEEKGSRPVPAPEQQQQQVSGQEDQGYGVGRQTAAGGERVGVVAGAADGAADPYDVVPTDWELLTLSQMGLSQFDPSGSSGGNPARVAESLSMLDGSMLDASTLSSVLGDSSFMVTPREGRGGGGEGIFPLPSPSDVELMERASEALGGLHASKMIPPSYGISPRGIVSTTHEEGGLPGGGGQAAGSPPFITTWQRAGYGVQSAPGPISASSPLSTATGRGVLSSPRSSPPRSITADVKSSRGGGDHQDRRHGQGEGGVEAETSPGGRDGGGGGGGGGGGRGGEYGDDASLGGSLGEDAWRVAISSSGLGGGLQTSLSGSVGSRWEASQVVVGGEGSAVGEGGVSEYNRRRSSVMSTDASALTDADDSDLISTDTSAEMARQKNESGGMTHVADRGVVGTAPLLMTGLGSDATAMTVRGKASGDEGVSGGALEGEKEEAEEREIMMSRAAIQDDGERRYYDMPYIDRADQEKRHHREPAGYVEGEGEEGRGSSLQSGIGSVDDTDVPVAGSGQGGQENQEGGETEEGQAEGSTAASAAEGEGVQQGKVAADGKMTRNGNEAILSGRWWRWSWYELWHNRHLLLRQCQATLRGQSGTLWSIGVVAAILGLLLVGNQWYWERWQNQQARNHASKKDEMIDDLRSQMLRWKDGFVSRYRVPVIRTASSSFYSGSFH</sequence>
<feature type="region of interest" description="Disordered" evidence="1">
    <location>
        <begin position="515"/>
        <end position="602"/>
    </location>
</feature>
<feature type="compositionally biased region" description="Basic and acidic residues" evidence="1">
    <location>
        <begin position="24"/>
        <end position="56"/>
    </location>
</feature>
<dbReference type="Gramene" id="GBG88068">
    <property type="protein sequence ID" value="GBG88068"/>
    <property type="gene ID" value="CBR_g46437"/>
</dbReference>
<keyword evidence="2" id="KW-0812">Transmembrane</keyword>
<keyword evidence="2" id="KW-1133">Transmembrane helix</keyword>
<keyword evidence="2" id="KW-0472">Membrane</keyword>
<evidence type="ECO:0000313" key="3">
    <source>
        <dbReference type="EMBL" id="GBG88068.1"/>
    </source>
</evidence>
<evidence type="ECO:0000256" key="2">
    <source>
        <dbReference type="SAM" id="Phobius"/>
    </source>
</evidence>
<feature type="compositionally biased region" description="Polar residues" evidence="1">
    <location>
        <begin position="259"/>
        <end position="268"/>
    </location>
</feature>
<dbReference type="STRING" id="69332.A0A388M0H7"/>
<dbReference type="PANTHER" id="PTHR34797">
    <property type="entry name" value="ATG8-INTERACTING PROTEIN 2"/>
    <property type="match status" value="1"/>
</dbReference>
<proteinExistence type="predicted"/>
<evidence type="ECO:0000313" key="4">
    <source>
        <dbReference type="Proteomes" id="UP000265515"/>
    </source>
</evidence>
<feature type="region of interest" description="Disordered" evidence="1">
    <location>
        <begin position="1"/>
        <end position="83"/>
    </location>
</feature>
<gene>
    <name evidence="3" type="ORF">CBR_g46437</name>
</gene>
<feature type="compositionally biased region" description="Polar residues" evidence="1">
    <location>
        <begin position="1"/>
        <end position="12"/>
    </location>
</feature>
<feature type="region of interest" description="Disordered" evidence="1">
    <location>
        <begin position="220"/>
        <end position="344"/>
    </location>
</feature>